<dbReference type="SUPFAM" id="SSF69060">
    <property type="entry name" value="Arp2/3 complex 21 kDa subunit ARPC3"/>
    <property type="match status" value="1"/>
</dbReference>
<name>A0A0E9VKZ7_ANGAN</name>
<dbReference type="GO" id="GO:0034314">
    <property type="term" value="P:Arp2/3 complex-mediated actin nucleation"/>
    <property type="evidence" value="ECO:0007669"/>
    <property type="project" value="InterPro"/>
</dbReference>
<dbReference type="Gene3D" id="1.10.1760.10">
    <property type="entry name" value="Actin-related protein 2/3 complex subunit 3"/>
    <property type="match status" value="1"/>
</dbReference>
<organism evidence="7">
    <name type="scientific">Anguilla anguilla</name>
    <name type="common">European freshwater eel</name>
    <name type="synonym">Muraena anguilla</name>
    <dbReference type="NCBI Taxonomy" id="7936"/>
    <lineage>
        <taxon>Eukaryota</taxon>
        <taxon>Metazoa</taxon>
        <taxon>Chordata</taxon>
        <taxon>Craniata</taxon>
        <taxon>Vertebrata</taxon>
        <taxon>Euteleostomi</taxon>
        <taxon>Actinopterygii</taxon>
        <taxon>Neopterygii</taxon>
        <taxon>Teleostei</taxon>
        <taxon>Anguilliformes</taxon>
        <taxon>Anguillidae</taxon>
        <taxon>Anguilla</taxon>
    </lineage>
</organism>
<dbReference type="GO" id="GO:0030833">
    <property type="term" value="P:regulation of actin filament polymerization"/>
    <property type="evidence" value="ECO:0007669"/>
    <property type="project" value="InterPro"/>
</dbReference>
<protein>
    <submittedName>
        <fullName evidence="7">Uncharacterized protein</fullName>
    </submittedName>
</protein>
<dbReference type="GO" id="GO:0005885">
    <property type="term" value="C:Arp2/3 protein complex"/>
    <property type="evidence" value="ECO:0007669"/>
    <property type="project" value="InterPro"/>
</dbReference>
<comment type="function">
    <text evidence="6">Component of the Arp2/3 complex, a multiprotein complex that mediates actin polymerization upon stimulation by nucleation-promoting factor (NPF). The Arp2/3 complex mediates the formation of branched actin networks in the cytoplasm, providing the force for cell motility. In addition to its role in the cytoplasmic cytoskeleton, the Arp2/3 complex also promotes actin polymerization in the nucleus, thereby regulating gene transcription and repair of damaged DNA. The Arp2/3 complex promotes homologous recombination (HR) repair in response to DNA damage by promoting nuclear actin polymerization, leading to drive motility of double-strand breaks (DSBs).</text>
</comment>
<dbReference type="EMBL" id="GBXM01030689">
    <property type="protein sequence ID" value="JAH77888.1"/>
    <property type="molecule type" value="Transcribed_RNA"/>
</dbReference>
<dbReference type="GO" id="GO:0003779">
    <property type="term" value="F:actin binding"/>
    <property type="evidence" value="ECO:0007669"/>
    <property type="project" value="UniProtKB-KW"/>
</dbReference>
<evidence type="ECO:0000256" key="4">
    <source>
        <dbReference type="ARBA" id="ARBA00023203"/>
    </source>
</evidence>
<dbReference type="AlphaFoldDB" id="A0A0E9VKZ7"/>
<keyword evidence="5" id="KW-0206">Cytoskeleton</keyword>
<dbReference type="InterPro" id="IPR007204">
    <property type="entry name" value="ARPC3"/>
</dbReference>
<evidence type="ECO:0000256" key="2">
    <source>
        <dbReference type="ARBA" id="ARBA00010856"/>
    </source>
</evidence>
<reference evidence="7" key="2">
    <citation type="journal article" date="2015" name="Fish Shellfish Immunol.">
        <title>Early steps in the European eel (Anguilla anguilla)-Vibrio vulnificus interaction in the gills: Role of the RtxA13 toxin.</title>
        <authorList>
            <person name="Callol A."/>
            <person name="Pajuelo D."/>
            <person name="Ebbesson L."/>
            <person name="Teles M."/>
            <person name="MacKenzie S."/>
            <person name="Amaro C."/>
        </authorList>
    </citation>
    <scope>NUCLEOTIDE SEQUENCE</scope>
</reference>
<proteinExistence type="inferred from homology"/>
<evidence type="ECO:0000313" key="7">
    <source>
        <dbReference type="EMBL" id="JAH77888.1"/>
    </source>
</evidence>
<dbReference type="Pfam" id="PF04062">
    <property type="entry name" value="P21-Arc"/>
    <property type="match status" value="1"/>
</dbReference>
<keyword evidence="4" id="KW-0009">Actin-binding</keyword>
<dbReference type="PANTHER" id="PTHR12391">
    <property type="entry name" value="ARP2/3 COMPLEX 21 KD SUBUNIT"/>
    <property type="match status" value="1"/>
</dbReference>
<comment type="similarity">
    <text evidence="2">Belongs to the ARPC3 family.</text>
</comment>
<evidence type="ECO:0000256" key="1">
    <source>
        <dbReference type="ARBA" id="ARBA00004245"/>
    </source>
</evidence>
<accession>A0A0E9VKZ7</accession>
<comment type="subcellular location">
    <subcellularLocation>
        <location evidence="1">Cytoplasm</location>
        <location evidence="1">Cytoskeleton</location>
    </subcellularLocation>
</comment>
<evidence type="ECO:0000256" key="3">
    <source>
        <dbReference type="ARBA" id="ARBA00022490"/>
    </source>
</evidence>
<evidence type="ECO:0000256" key="6">
    <source>
        <dbReference type="ARBA" id="ARBA00045382"/>
    </source>
</evidence>
<sequence>MAMLPLKTQYKGPAAKETRDTDIIEEAIYYFKANVFSRTTKSRMKQTEL</sequence>
<evidence type="ECO:0000256" key="5">
    <source>
        <dbReference type="ARBA" id="ARBA00023212"/>
    </source>
</evidence>
<keyword evidence="3" id="KW-0963">Cytoplasm</keyword>
<reference evidence="7" key="1">
    <citation type="submission" date="2014-11" db="EMBL/GenBank/DDBJ databases">
        <authorList>
            <person name="Amaro Gonzalez C."/>
        </authorList>
    </citation>
    <scope>NUCLEOTIDE SEQUENCE</scope>
</reference>
<dbReference type="InterPro" id="IPR036753">
    <property type="entry name" value="ARPC3_sf"/>
</dbReference>